<dbReference type="VEuPathDB" id="FungiDB:Z517_09244"/>
<proteinExistence type="predicted"/>
<evidence type="ECO:0000313" key="3">
    <source>
        <dbReference type="Proteomes" id="UP000053029"/>
    </source>
</evidence>
<keyword evidence="3" id="KW-1185">Reference proteome</keyword>
<sequence length="147" mass="16257">MSKIQKKGAKLNSSGLAFGGIDSAQCSGTLPCHRCLTKDLACHVGDDRRMRPHQQEKEAKIALLHQILNVMREGSTAEQETVIRLMKESKDETELFSHFNIAETGGGADMDSDSEDSSEDKESQPFEYSRDSNTQRDTAIPVQSLLN</sequence>
<organism evidence="2 3">
    <name type="scientific">Fonsecaea pedrosoi CBS 271.37</name>
    <dbReference type="NCBI Taxonomy" id="1442368"/>
    <lineage>
        <taxon>Eukaryota</taxon>
        <taxon>Fungi</taxon>
        <taxon>Dikarya</taxon>
        <taxon>Ascomycota</taxon>
        <taxon>Pezizomycotina</taxon>
        <taxon>Eurotiomycetes</taxon>
        <taxon>Chaetothyriomycetidae</taxon>
        <taxon>Chaetothyriales</taxon>
        <taxon>Herpotrichiellaceae</taxon>
        <taxon>Fonsecaea</taxon>
    </lineage>
</organism>
<protein>
    <recommendedName>
        <fullName evidence="4">Zn(2)-C6 fungal-type domain-containing protein</fullName>
    </recommendedName>
</protein>
<name>A0A0D2GDM8_9EURO</name>
<dbReference type="EMBL" id="KN846974">
    <property type="protein sequence ID" value="KIW76800.1"/>
    <property type="molecule type" value="Genomic_DNA"/>
</dbReference>
<feature type="region of interest" description="Disordered" evidence="1">
    <location>
        <begin position="100"/>
        <end position="147"/>
    </location>
</feature>
<evidence type="ECO:0008006" key="4">
    <source>
        <dbReference type="Google" id="ProtNLM"/>
    </source>
</evidence>
<feature type="compositionally biased region" description="Basic and acidic residues" evidence="1">
    <location>
        <begin position="120"/>
        <end position="134"/>
    </location>
</feature>
<dbReference type="AlphaFoldDB" id="A0A0D2GDM8"/>
<dbReference type="Proteomes" id="UP000053029">
    <property type="component" value="Unassembled WGS sequence"/>
</dbReference>
<dbReference type="GeneID" id="25308734"/>
<dbReference type="HOGENOM" id="CLU_1768104_0_0_1"/>
<feature type="compositionally biased region" description="Acidic residues" evidence="1">
    <location>
        <begin position="110"/>
        <end position="119"/>
    </location>
</feature>
<evidence type="ECO:0000313" key="2">
    <source>
        <dbReference type="EMBL" id="KIW76800.1"/>
    </source>
</evidence>
<accession>A0A0D2GDM8</accession>
<evidence type="ECO:0000256" key="1">
    <source>
        <dbReference type="SAM" id="MobiDB-lite"/>
    </source>
</evidence>
<gene>
    <name evidence="2" type="ORF">Z517_09244</name>
</gene>
<reference evidence="2 3" key="1">
    <citation type="submission" date="2015-01" db="EMBL/GenBank/DDBJ databases">
        <title>The Genome Sequence of Fonsecaea pedrosoi CBS 271.37.</title>
        <authorList>
            <consortium name="The Broad Institute Genomics Platform"/>
            <person name="Cuomo C."/>
            <person name="de Hoog S."/>
            <person name="Gorbushina A."/>
            <person name="Stielow B."/>
            <person name="Teixiera M."/>
            <person name="Abouelleil A."/>
            <person name="Chapman S.B."/>
            <person name="Priest M."/>
            <person name="Young S.K."/>
            <person name="Wortman J."/>
            <person name="Nusbaum C."/>
            <person name="Birren B."/>
        </authorList>
    </citation>
    <scope>NUCLEOTIDE SEQUENCE [LARGE SCALE GENOMIC DNA]</scope>
    <source>
        <strain evidence="2 3">CBS 271.37</strain>
    </source>
</reference>
<dbReference type="RefSeq" id="XP_013280608.1">
    <property type="nucleotide sequence ID" value="XM_013425154.1"/>
</dbReference>